<dbReference type="InterPro" id="IPR050471">
    <property type="entry name" value="AB_hydrolase"/>
</dbReference>
<dbReference type="PANTHER" id="PTHR43433:SF4">
    <property type="entry name" value="NON-HEME CHLOROPEROXIDASE-RELATED"/>
    <property type="match status" value="1"/>
</dbReference>
<protein>
    <submittedName>
        <fullName evidence="2">Alpha/beta fold hydrolase</fullName>
    </submittedName>
</protein>
<feature type="domain" description="AB hydrolase-1" evidence="1">
    <location>
        <begin position="26"/>
        <end position="237"/>
    </location>
</feature>
<dbReference type="EMBL" id="JBJVNE010000021">
    <property type="protein sequence ID" value="MFM9651432.1"/>
    <property type="molecule type" value="Genomic_DNA"/>
</dbReference>
<dbReference type="InterPro" id="IPR029058">
    <property type="entry name" value="AB_hydrolase_fold"/>
</dbReference>
<dbReference type="SUPFAM" id="SSF53474">
    <property type="entry name" value="alpha/beta-Hydrolases"/>
    <property type="match status" value="1"/>
</dbReference>
<keyword evidence="2" id="KW-0378">Hydrolase</keyword>
<organism evidence="2 3">
    <name type="scientific">Streptomyces galilaeus</name>
    <dbReference type="NCBI Taxonomy" id="33899"/>
    <lineage>
        <taxon>Bacteria</taxon>
        <taxon>Bacillati</taxon>
        <taxon>Actinomycetota</taxon>
        <taxon>Actinomycetes</taxon>
        <taxon>Kitasatosporales</taxon>
        <taxon>Streptomycetaceae</taxon>
        <taxon>Streptomyces</taxon>
    </lineage>
</organism>
<evidence type="ECO:0000313" key="2">
    <source>
        <dbReference type="EMBL" id="MFM9651432.1"/>
    </source>
</evidence>
<evidence type="ECO:0000313" key="3">
    <source>
        <dbReference type="Proteomes" id="UP001631993"/>
    </source>
</evidence>
<dbReference type="PANTHER" id="PTHR43433">
    <property type="entry name" value="HYDROLASE, ALPHA/BETA FOLD FAMILY PROTEIN"/>
    <property type="match status" value="1"/>
</dbReference>
<evidence type="ECO:0000259" key="1">
    <source>
        <dbReference type="Pfam" id="PF12697"/>
    </source>
</evidence>
<dbReference type="RefSeq" id="WP_369280246.1">
    <property type="nucleotide sequence ID" value="NZ_JBJVMW010000023.1"/>
</dbReference>
<dbReference type="Proteomes" id="UP001631993">
    <property type="component" value="Unassembled WGS sequence"/>
</dbReference>
<dbReference type="GO" id="GO:0016787">
    <property type="term" value="F:hydrolase activity"/>
    <property type="evidence" value="ECO:0007669"/>
    <property type="project" value="UniProtKB-KW"/>
</dbReference>
<name>A0ABW9IU36_STRGJ</name>
<dbReference type="Pfam" id="PF12697">
    <property type="entry name" value="Abhydrolase_6"/>
    <property type="match status" value="1"/>
</dbReference>
<sequence length="271" mass="29115">MGATGTYVQLPEVRTWYESEGSGDPLLLLHGGLCTNDTWGAQRAAFAERFRLFLPERRGHGHTPDVDGPLSYRAMADDTIAFIESVVGGPAHLVGWSDGGIVALLVAVARPDLTRKLVVMGANFLPGPQSSAAPEMLDHMRPDAPDMAMFRDLYAAASPDGAGHWPIVVEKVADMIRTQPTISTDDLGRITAPTLVVVGDDDLVTLEHTIALYRAVPDAELAVVPGTSHALPMEKPEHVNRLVLDYLAHDPVPTFFPVRRARSTAAGGARS</sequence>
<reference evidence="2 3" key="1">
    <citation type="submission" date="2024-12" db="EMBL/GenBank/DDBJ databases">
        <title>Forecasting of Potato common scab and diversities of Pathogenic streptomyces spp. in china.</title>
        <authorList>
            <person name="Handique U."/>
            <person name="Wu J."/>
        </authorList>
    </citation>
    <scope>NUCLEOTIDE SEQUENCE [LARGE SCALE GENOMIC DNA]</scope>
    <source>
        <strain evidence="2 3">ZRIMU1585</strain>
    </source>
</reference>
<dbReference type="InterPro" id="IPR000073">
    <property type="entry name" value="AB_hydrolase_1"/>
</dbReference>
<gene>
    <name evidence="2" type="ORF">ACKI1S_35425</name>
</gene>
<accession>A0ABW9IU36</accession>
<proteinExistence type="predicted"/>
<comment type="caution">
    <text evidence="2">The sequence shown here is derived from an EMBL/GenBank/DDBJ whole genome shotgun (WGS) entry which is preliminary data.</text>
</comment>
<dbReference type="Gene3D" id="3.40.50.1820">
    <property type="entry name" value="alpha/beta hydrolase"/>
    <property type="match status" value="1"/>
</dbReference>
<keyword evidence="3" id="KW-1185">Reference proteome</keyword>
<dbReference type="PRINTS" id="PR00111">
    <property type="entry name" value="ABHYDROLASE"/>
</dbReference>